<dbReference type="GO" id="GO:0008652">
    <property type="term" value="P:amino acid biosynthetic process"/>
    <property type="evidence" value="ECO:0007669"/>
    <property type="project" value="UniProtKB-KW"/>
</dbReference>
<dbReference type="CDD" id="cd07304">
    <property type="entry name" value="Chorismate_synthase"/>
    <property type="match status" value="1"/>
</dbReference>
<accession>A0A369LDC7</accession>
<dbReference type="InterPro" id="IPR000453">
    <property type="entry name" value="Chorismate_synth"/>
</dbReference>
<dbReference type="InterPro" id="IPR035904">
    <property type="entry name" value="Chorismate_synth_AroC_sf"/>
</dbReference>
<reference evidence="12 13" key="1">
    <citation type="journal article" date="2018" name="Elife">
        <title>Discovery and characterization of a prevalent human gut bacterial enzyme sufficient for the inactivation of a family of plant toxins.</title>
        <authorList>
            <person name="Koppel N."/>
            <person name="Bisanz J.E."/>
            <person name="Pandelia M.E."/>
            <person name="Turnbaugh P.J."/>
            <person name="Balskus E.P."/>
        </authorList>
    </citation>
    <scope>NUCLEOTIDE SEQUENCE [LARGE SCALE GENOMIC DNA]</scope>
    <source>
        <strain evidence="13">anaerobia AP69FAA</strain>
    </source>
</reference>
<dbReference type="OrthoDB" id="9771806at2"/>
<comment type="subunit">
    <text evidence="11">Homotetramer.</text>
</comment>
<evidence type="ECO:0000256" key="4">
    <source>
        <dbReference type="ARBA" id="ARBA00022605"/>
    </source>
</evidence>
<dbReference type="FunFam" id="3.60.150.10:FF:000002">
    <property type="entry name" value="Chorismate synthase"/>
    <property type="match status" value="1"/>
</dbReference>
<dbReference type="GO" id="GO:0009423">
    <property type="term" value="P:chorismate biosynthetic process"/>
    <property type="evidence" value="ECO:0007669"/>
    <property type="project" value="UniProtKB-UniRule"/>
</dbReference>
<keyword evidence="6 11" id="KW-0288">FMN</keyword>
<feature type="binding site" evidence="11">
    <location>
        <position position="297"/>
    </location>
    <ligand>
        <name>FMN</name>
        <dbReference type="ChEBI" id="CHEBI:58210"/>
    </ligand>
</feature>
<evidence type="ECO:0000256" key="1">
    <source>
        <dbReference type="ARBA" id="ARBA00005044"/>
    </source>
</evidence>
<evidence type="ECO:0000313" key="12">
    <source>
        <dbReference type="EMBL" id="RDB56226.1"/>
    </source>
</evidence>
<dbReference type="Pfam" id="PF01264">
    <property type="entry name" value="Chorismate_synt"/>
    <property type="match status" value="1"/>
</dbReference>
<dbReference type="HAMAP" id="MF_00300">
    <property type="entry name" value="Chorismate_synth"/>
    <property type="match status" value="1"/>
</dbReference>
<comment type="caution">
    <text evidence="12">The sequence shown here is derived from an EMBL/GenBank/DDBJ whole genome shotgun (WGS) entry which is preliminary data.</text>
</comment>
<comment type="pathway">
    <text evidence="1 11">Metabolic intermediate biosynthesis; chorismate biosynthesis; chorismate from D-erythrose 4-phosphate and phosphoenolpyruvate: step 7/7.</text>
</comment>
<keyword evidence="5 11" id="KW-0285">Flavoprotein</keyword>
<comment type="catalytic activity">
    <reaction evidence="11">
        <text>5-O-(1-carboxyvinyl)-3-phosphoshikimate = chorismate + phosphate</text>
        <dbReference type="Rhea" id="RHEA:21020"/>
        <dbReference type="ChEBI" id="CHEBI:29748"/>
        <dbReference type="ChEBI" id="CHEBI:43474"/>
        <dbReference type="ChEBI" id="CHEBI:57701"/>
        <dbReference type="EC" id="4.2.3.5"/>
    </reaction>
</comment>
<evidence type="ECO:0000256" key="6">
    <source>
        <dbReference type="ARBA" id="ARBA00022643"/>
    </source>
</evidence>
<feature type="binding site" evidence="11">
    <location>
        <position position="338"/>
    </location>
    <ligand>
        <name>FMN</name>
        <dbReference type="ChEBI" id="CHEBI:58210"/>
    </ligand>
</feature>
<evidence type="ECO:0000256" key="8">
    <source>
        <dbReference type="ARBA" id="ARBA00022857"/>
    </source>
</evidence>
<proteinExistence type="inferred from homology"/>
<comment type="cofactor">
    <cofactor evidence="11">
        <name>FMNH2</name>
        <dbReference type="ChEBI" id="CHEBI:57618"/>
    </cofactor>
    <text evidence="11">Reduced FMN (FMNH(2)).</text>
</comment>
<evidence type="ECO:0000313" key="13">
    <source>
        <dbReference type="Proteomes" id="UP000253792"/>
    </source>
</evidence>
<evidence type="ECO:0000256" key="9">
    <source>
        <dbReference type="ARBA" id="ARBA00023141"/>
    </source>
</evidence>
<sequence length="391" mass="41940">MRYYTAGESHGQGLVAIVEDVPAGLKISEEQINVDLARRQAGYGRGGRMKIEHDTVQVISGVRFGRTIGSPVAMLVANRDWANWTDRMAPFGEPPLDLAREVTPRPGHADLVGALKTNTDDCRNILERSSARTTAPRVAAAGIAREFLADLGVEIFSYVTGIGSAVMREDDPFMNPSRYTPLEIETSEVRCPDAEASEAMKREIDRAIKDKDSLGGTFRVIVRGLLPGVGGYAVPAERLTSTIGGALFSIPAIKGVEFGMGFEAARKPGSQVHDPILLDRTKAEFTRASNNAGGLEGGMTTGMPLVVTAAMKPIPTLMQPLQTVDLDTLEVAQASKERSDVCAVPACAVVAEGEVAFAIADAYMRKFGSDNMADIKAAIKAYKQRLNTVSR</sequence>
<evidence type="ECO:0000256" key="11">
    <source>
        <dbReference type="HAMAP-Rule" id="MF_00300"/>
    </source>
</evidence>
<dbReference type="UniPathway" id="UPA00053">
    <property type="reaction ID" value="UER00090"/>
</dbReference>
<feature type="binding site" evidence="11">
    <location>
        <position position="39"/>
    </location>
    <ligand>
        <name>NADP(+)</name>
        <dbReference type="ChEBI" id="CHEBI:58349"/>
    </ligand>
</feature>
<feature type="binding site" evidence="11">
    <location>
        <begin position="128"/>
        <end position="130"/>
    </location>
    <ligand>
        <name>FMN</name>
        <dbReference type="ChEBI" id="CHEBI:58210"/>
    </ligand>
</feature>
<evidence type="ECO:0000256" key="3">
    <source>
        <dbReference type="ARBA" id="ARBA00013036"/>
    </source>
</evidence>
<dbReference type="GO" id="GO:0004107">
    <property type="term" value="F:chorismate synthase activity"/>
    <property type="evidence" value="ECO:0007669"/>
    <property type="project" value="UniProtKB-UniRule"/>
</dbReference>
<comment type="caution">
    <text evidence="11">Lacks conserved residue(s) required for the propagation of feature annotation.</text>
</comment>
<dbReference type="GO" id="GO:0009073">
    <property type="term" value="P:aromatic amino acid family biosynthetic process"/>
    <property type="evidence" value="ECO:0007669"/>
    <property type="project" value="UniProtKB-KW"/>
</dbReference>
<dbReference type="SUPFAM" id="SSF103263">
    <property type="entry name" value="Chorismate synthase, AroC"/>
    <property type="match status" value="1"/>
</dbReference>
<keyword evidence="4 11" id="KW-0028">Amino-acid biosynthesis</keyword>
<dbReference type="PANTHER" id="PTHR21085">
    <property type="entry name" value="CHORISMATE SYNTHASE"/>
    <property type="match status" value="1"/>
</dbReference>
<dbReference type="NCBIfam" id="NF003793">
    <property type="entry name" value="PRK05382.1"/>
    <property type="match status" value="1"/>
</dbReference>
<comment type="similarity">
    <text evidence="2 11">Belongs to the chorismate synthase family.</text>
</comment>
<dbReference type="RefSeq" id="WP_114620518.1">
    <property type="nucleotide sequence ID" value="NZ_PPTP01000003.1"/>
</dbReference>
<dbReference type="NCBIfam" id="TIGR00033">
    <property type="entry name" value="aroC"/>
    <property type="match status" value="1"/>
</dbReference>
<dbReference type="Proteomes" id="UP000253792">
    <property type="component" value="Unassembled WGS sequence"/>
</dbReference>
<protein>
    <recommendedName>
        <fullName evidence="3 11">Chorismate synthase</fullName>
        <shortName evidence="11">CS</shortName>
        <ecNumber evidence="3 11">4.2.3.5</ecNumber>
    </recommendedName>
    <alternativeName>
        <fullName evidence="11">5-enolpyruvylshikimate-3-phosphate phospholyase</fullName>
    </alternativeName>
</protein>
<evidence type="ECO:0000256" key="10">
    <source>
        <dbReference type="ARBA" id="ARBA00023239"/>
    </source>
</evidence>
<keyword evidence="8 11" id="KW-0521">NADP</keyword>
<feature type="binding site" evidence="11">
    <location>
        <begin position="312"/>
        <end position="316"/>
    </location>
    <ligand>
        <name>FMN</name>
        <dbReference type="ChEBI" id="CHEBI:58210"/>
    </ligand>
</feature>
<dbReference type="Gene3D" id="3.60.150.10">
    <property type="entry name" value="Chorismate synthase AroC"/>
    <property type="match status" value="1"/>
</dbReference>
<dbReference type="PANTHER" id="PTHR21085:SF0">
    <property type="entry name" value="CHORISMATE SYNTHASE"/>
    <property type="match status" value="1"/>
</dbReference>
<keyword evidence="10 11" id="KW-0456">Lyase</keyword>
<keyword evidence="7 11" id="KW-0274">FAD</keyword>
<keyword evidence="13" id="KW-1185">Reference proteome</keyword>
<dbReference type="GO" id="GO:0005829">
    <property type="term" value="C:cytosol"/>
    <property type="evidence" value="ECO:0007669"/>
    <property type="project" value="TreeGrafter"/>
</dbReference>
<evidence type="ECO:0000256" key="2">
    <source>
        <dbReference type="ARBA" id="ARBA00008014"/>
    </source>
</evidence>
<evidence type="ECO:0000256" key="7">
    <source>
        <dbReference type="ARBA" id="ARBA00022827"/>
    </source>
</evidence>
<evidence type="ECO:0000256" key="5">
    <source>
        <dbReference type="ARBA" id="ARBA00022630"/>
    </source>
</evidence>
<organism evidence="12 13">
    <name type="scientific">Senegalimassilia anaerobia</name>
    <dbReference type="NCBI Taxonomy" id="1473216"/>
    <lineage>
        <taxon>Bacteria</taxon>
        <taxon>Bacillati</taxon>
        <taxon>Actinomycetota</taxon>
        <taxon>Coriobacteriia</taxon>
        <taxon>Coriobacteriales</taxon>
        <taxon>Coriobacteriaceae</taxon>
        <taxon>Senegalimassilia</taxon>
    </lineage>
</organism>
<dbReference type="EMBL" id="PPTP01000003">
    <property type="protein sequence ID" value="RDB56226.1"/>
    <property type="molecule type" value="Genomic_DNA"/>
</dbReference>
<dbReference type="AlphaFoldDB" id="A0A369LDC7"/>
<feature type="binding site" evidence="11">
    <location>
        <position position="45"/>
    </location>
    <ligand>
        <name>NADP(+)</name>
        <dbReference type="ChEBI" id="CHEBI:58349"/>
    </ligand>
</feature>
<dbReference type="STRING" id="1034345.GCA_000236865_00541"/>
<dbReference type="PIRSF" id="PIRSF001456">
    <property type="entry name" value="Chorismate_synth"/>
    <property type="match status" value="1"/>
</dbReference>
<dbReference type="EC" id="4.2.3.5" evidence="3 11"/>
<dbReference type="GO" id="GO:0010181">
    <property type="term" value="F:FMN binding"/>
    <property type="evidence" value="ECO:0007669"/>
    <property type="project" value="TreeGrafter"/>
</dbReference>
<name>A0A369LDC7_9ACTN</name>
<comment type="function">
    <text evidence="11">Catalyzes the anti-1,4-elimination of the C-3 phosphate and the C-6 proR hydrogen from 5-enolpyruvylshikimate-3-phosphate (EPSP) to yield chorismate, which is the branch point compound that serves as the starting substrate for the three terminal pathways of aromatic amino acid biosynthesis. This reaction introduces a second double bond into the aromatic ring system.</text>
</comment>
<gene>
    <name evidence="11" type="primary">aroC</name>
    <name evidence="12" type="ORF">C1880_04960</name>
</gene>
<keyword evidence="9 11" id="KW-0057">Aromatic amino acid biosynthesis</keyword>